<evidence type="ECO:0000313" key="5">
    <source>
        <dbReference type="Proteomes" id="UP001152797"/>
    </source>
</evidence>
<accession>A0A9P1CJ51</accession>
<evidence type="ECO:0000259" key="1">
    <source>
        <dbReference type="Pfam" id="PF03372"/>
    </source>
</evidence>
<dbReference type="EMBL" id="CAMXCT030001713">
    <property type="protein sequence ID" value="CAL4779737.1"/>
    <property type="molecule type" value="Genomic_DNA"/>
</dbReference>
<organism evidence="2">
    <name type="scientific">Cladocopium goreaui</name>
    <dbReference type="NCBI Taxonomy" id="2562237"/>
    <lineage>
        <taxon>Eukaryota</taxon>
        <taxon>Sar</taxon>
        <taxon>Alveolata</taxon>
        <taxon>Dinophyceae</taxon>
        <taxon>Suessiales</taxon>
        <taxon>Symbiodiniaceae</taxon>
        <taxon>Cladocopium</taxon>
    </lineage>
</organism>
<evidence type="ECO:0000313" key="2">
    <source>
        <dbReference type="EMBL" id="CAI3992425.1"/>
    </source>
</evidence>
<reference evidence="3" key="2">
    <citation type="submission" date="2024-04" db="EMBL/GenBank/DDBJ databases">
        <authorList>
            <person name="Chen Y."/>
            <person name="Shah S."/>
            <person name="Dougan E. K."/>
            <person name="Thang M."/>
            <person name="Chan C."/>
        </authorList>
    </citation>
    <scope>NUCLEOTIDE SEQUENCE [LARGE SCALE GENOMIC DNA]</scope>
</reference>
<comment type="caution">
    <text evidence="2">The sequence shown here is derived from an EMBL/GenBank/DDBJ whole genome shotgun (WGS) entry which is preliminary data.</text>
</comment>
<dbReference type="EMBL" id="CAMXCT010001713">
    <property type="protein sequence ID" value="CAI3992425.1"/>
    <property type="molecule type" value="Genomic_DNA"/>
</dbReference>
<gene>
    <name evidence="2" type="ORF">C1SCF055_LOCUS19259</name>
</gene>
<dbReference type="InterPro" id="IPR050410">
    <property type="entry name" value="CCR4/nocturin_mRNA_transcr"/>
</dbReference>
<reference evidence="2" key="1">
    <citation type="submission" date="2022-10" db="EMBL/GenBank/DDBJ databases">
        <authorList>
            <person name="Chen Y."/>
            <person name="Dougan E. K."/>
            <person name="Chan C."/>
            <person name="Rhodes N."/>
            <person name="Thang M."/>
        </authorList>
    </citation>
    <scope>NUCLEOTIDE SEQUENCE</scope>
</reference>
<keyword evidence="5" id="KW-1185">Reference proteome</keyword>
<sequence length="394" mass="44790">MCYTFSTHSAGCESQPRCFRPWQTLLWSTARAAGRSLGNGKEGGHSFRVVTYNILSPTLCSWKRFPHCKPEDLQEPVRWERVVAKLDHAIASKPTVICLQEVDETWAGRLHSHFQSKDWHFAYAMTPMTYFKPIGVAMAWPKDLRLEDLRFLRVSEVLPQVAVPEESFWQRFKARLRSLVASSSPKPSAAGAAEPWSIAARKQNRVLAMRLEMPSGQHFVVANYHMPCLFDEAVNRQAKAIHCVLLREVLKNNFPDDPLVLVGDFNTKPEDSEMQLLKHGQLDAKDVAFPEAYEGLELADLHRVSKDWTLQSAYAQRWGHEPEFTNYAWVEDCPESFRATLDYILVSSQIEVVDVLELPDTKLGDPVYPTSEQPSDHVLLAADLKISDAEEPKK</sequence>
<dbReference type="OrthoDB" id="2866996at2759"/>
<evidence type="ECO:0000313" key="4">
    <source>
        <dbReference type="EMBL" id="CAL4779737.1"/>
    </source>
</evidence>
<dbReference type="Pfam" id="PF03372">
    <property type="entry name" value="Exo_endo_phos"/>
    <property type="match status" value="1"/>
</dbReference>
<protein>
    <submittedName>
        <fullName evidence="4">Carbon catabolite repressor protein 4 homolog 4 (CCR4 homolog 4) (Protein HESPERIN) (AtHESP) (AtHesperin)</fullName>
    </submittedName>
</protein>
<dbReference type="EMBL" id="CAMXCT020001713">
    <property type="protein sequence ID" value="CAL1145800.1"/>
    <property type="molecule type" value="Genomic_DNA"/>
</dbReference>
<dbReference type="AlphaFoldDB" id="A0A9P1CJ51"/>
<dbReference type="Proteomes" id="UP001152797">
    <property type="component" value="Unassembled WGS sequence"/>
</dbReference>
<dbReference type="PANTHER" id="PTHR12121">
    <property type="entry name" value="CARBON CATABOLITE REPRESSOR PROTEIN 4"/>
    <property type="match status" value="1"/>
</dbReference>
<evidence type="ECO:0000313" key="3">
    <source>
        <dbReference type="EMBL" id="CAL1145800.1"/>
    </source>
</evidence>
<proteinExistence type="predicted"/>
<dbReference type="GO" id="GO:0000175">
    <property type="term" value="F:3'-5'-RNA exonuclease activity"/>
    <property type="evidence" value="ECO:0007669"/>
    <property type="project" value="TreeGrafter"/>
</dbReference>
<feature type="domain" description="Endonuclease/exonuclease/phosphatase" evidence="1">
    <location>
        <begin position="51"/>
        <end position="377"/>
    </location>
</feature>
<dbReference type="PANTHER" id="PTHR12121:SF101">
    <property type="entry name" value="ENDONUCLEASE_EXONUCLEASE_PHOSPHATASE DOMAIN-CONTAINING PROTEIN"/>
    <property type="match status" value="1"/>
</dbReference>
<dbReference type="InterPro" id="IPR005135">
    <property type="entry name" value="Endo/exonuclease/phosphatase"/>
</dbReference>
<dbReference type="SUPFAM" id="SSF56219">
    <property type="entry name" value="DNase I-like"/>
    <property type="match status" value="1"/>
</dbReference>
<name>A0A9P1CJ51_9DINO</name>
<dbReference type="InterPro" id="IPR036691">
    <property type="entry name" value="Endo/exonu/phosph_ase_sf"/>
</dbReference>
<dbReference type="Gene3D" id="3.60.10.10">
    <property type="entry name" value="Endonuclease/exonuclease/phosphatase"/>
    <property type="match status" value="1"/>
</dbReference>